<dbReference type="EMBL" id="MU827334">
    <property type="protein sequence ID" value="KAJ7354731.1"/>
    <property type="molecule type" value="Genomic_DNA"/>
</dbReference>
<dbReference type="Gene3D" id="1.10.1380.10">
    <property type="entry name" value="Neutral endopeptidase , domain2"/>
    <property type="match status" value="1"/>
</dbReference>
<dbReference type="SUPFAM" id="SSF55486">
    <property type="entry name" value="Metalloproteases ('zincins'), catalytic domain"/>
    <property type="match status" value="1"/>
</dbReference>
<dbReference type="InterPro" id="IPR042089">
    <property type="entry name" value="Peptidase_M13_dom_2"/>
</dbReference>
<evidence type="ECO:0000313" key="4">
    <source>
        <dbReference type="Proteomes" id="UP001163046"/>
    </source>
</evidence>
<dbReference type="CDD" id="cd08662">
    <property type="entry name" value="M13"/>
    <property type="match status" value="1"/>
</dbReference>
<evidence type="ECO:0000313" key="3">
    <source>
        <dbReference type="EMBL" id="KAJ7354731.1"/>
    </source>
</evidence>
<reference evidence="3" key="1">
    <citation type="submission" date="2023-01" db="EMBL/GenBank/DDBJ databases">
        <title>Genome assembly of the deep-sea coral Lophelia pertusa.</title>
        <authorList>
            <person name="Herrera S."/>
            <person name="Cordes E."/>
        </authorList>
    </citation>
    <scope>NUCLEOTIDE SEQUENCE</scope>
    <source>
        <strain evidence="3">USNM1676648</strain>
        <tissue evidence="3">Polyp</tissue>
    </source>
</reference>
<dbReference type="AlphaFoldDB" id="A0A9X0CI30"/>
<dbReference type="GO" id="GO:0004222">
    <property type="term" value="F:metalloendopeptidase activity"/>
    <property type="evidence" value="ECO:0007669"/>
    <property type="project" value="InterPro"/>
</dbReference>
<keyword evidence="1" id="KW-1133">Transmembrane helix</keyword>
<comment type="caution">
    <text evidence="3">The sequence shown here is derived from an EMBL/GenBank/DDBJ whole genome shotgun (WGS) entry which is preliminary data.</text>
</comment>
<dbReference type="Pfam" id="PF05649">
    <property type="entry name" value="Peptidase_M13_N"/>
    <property type="match status" value="1"/>
</dbReference>
<keyword evidence="1" id="KW-0812">Transmembrane</keyword>
<dbReference type="InterPro" id="IPR024079">
    <property type="entry name" value="MetalloPept_cat_dom_sf"/>
</dbReference>
<organism evidence="3 4">
    <name type="scientific">Desmophyllum pertusum</name>
    <dbReference type="NCBI Taxonomy" id="174260"/>
    <lineage>
        <taxon>Eukaryota</taxon>
        <taxon>Metazoa</taxon>
        <taxon>Cnidaria</taxon>
        <taxon>Anthozoa</taxon>
        <taxon>Hexacorallia</taxon>
        <taxon>Scleractinia</taxon>
        <taxon>Caryophylliina</taxon>
        <taxon>Caryophylliidae</taxon>
        <taxon>Desmophyllum</taxon>
    </lineage>
</organism>
<evidence type="ECO:0000259" key="2">
    <source>
        <dbReference type="Pfam" id="PF05649"/>
    </source>
</evidence>
<dbReference type="Gene3D" id="3.40.390.10">
    <property type="entry name" value="Collagenase (Catalytic Domain)"/>
    <property type="match status" value="1"/>
</dbReference>
<proteinExistence type="predicted"/>
<protein>
    <recommendedName>
        <fullName evidence="2">Peptidase M13 N-terminal domain-containing protein</fullName>
    </recommendedName>
</protein>
<feature type="domain" description="Peptidase M13 N-terminal" evidence="2">
    <location>
        <begin position="89"/>
        <end position="494"/>
    </location>
</feature>
<dbReference type="GO" id="GO:0005886">
    <property type="term" value="C:plasma membrane"/>
    <property type="evidence" value="ECO:0007669"/>
    <property type="project" value="TreeGrafter"/>
</dbReference>
<gene>
    <name evidence="3" type="ORF">OS493_030507</name>
</gene>
<dbReference type="OrthoDB" id="6475849at2759"/>
<feature type="transmembrane region" description="Helical" evidence="1">
    <location>
        <begin position="21"/>
        <end position="48"/>
    </location>
</feature>
<dbReference type="InterPro" id="IPR000718">
    <property type="entry name" value="Peptidase_M13"/>
</dbReference>
<dbReference type="PANTHER" id="PTHR11733">
    <property type="entry name" value="ZINC METALLOPROTEASE FAMILY M13 NEPRILYSIN-RELATED"/>
    <property type="match status" value="1"/>
</dbReference>
<dbReference type="PROSITE" id="PS51885">
    <property type="entry name" value="NEPRILYSIN"/>
    <property type="match status" value="1"/>
</dbReference>
<evidence type="ECO:0000256" key="1">
    <source>
        <dbReference type="SAM" id="Phobius"/>
    </source>
</evidence>
<dbReference type="PANTHER" id="PTHR11733:SF240">
    <property type="entry name" value="GH14155P-RELATED"/>
    <property type="match status" value="1"/>
</dbReference>
<keyword evidence="1" id="KW-0472">Membrane</keyword>
<name>A0A9X0CI30_9CNID</name>
<keyword evidence="4" id="KW-1185">Reference proteome</keyword>
<sequence>MQRFEQEKDVSYKSSKRRSRSLACLIIVSVLSFVLLVISIVFITLYALEKSKTTSVPRAQSPQQTYCGTKPCFDTARDAFKQLNQSADPCTDFYEYACGGWEDENTLEAGETSVTGFSLVREKSYNILKDALENAKKTYPDNEAVMKTVKFFNACNDTAAVEARGDDPMKKLIADMGGWSVTGNMKPLSSLNITQRIGRVSSELFIKPFIDVKVFIDPHDSNKHILQFGSGELGMVRSYYSKNSSEYQAVRDAYTTYMKKVAKYLGGGPDSDEQMMKVFEFETKLAKLENTPDESSIIETLKKELPAGVALFDLRTTLQQLSKASKMDLDKLVAFVNAVFARQGRKFKKDEKVLAYPPNYYTRIFNFYENITRTDPVVVVNYIIWTVINNFIRVLPQKYRDAKDEYVASIIGNRTRHRWKDCIDGMQQVLGMPLGLLFVDAAFDEGSKETITQMTRLIKDEFIKTVDTLPWMSDDTKVNAIEKANAIAEDIGYPSYIKNPSELASKIKGLKVEADKLLKL</sequence>
<accession>A0A9X0CI30</accession>
<dbReference type="Proteomes" id="UP001163046">
    <property type="component" value="Unassembled WGS sequence"/>
</dbReference>
<dbReference type="GO" id="GO:0016485">
    <property type="term" value="P:protein processing"/>
    <property type="evidence" value="ECO:0007669"/>
    <property type="project" value="TreeGrafter"/>
</dbReference>
<dbReference type="InterPro" id="IPR008753">
    <property type="entry name" value="Peptidase_M13_N"/>
</dbReference>